<keyword evidence="1" id="KW-0812">Transmembrane</keyword>
<reference evidence="2 3" key="1">
    <citation type="submission" date="2014-07" db="EMBL/GenBank/DDBJ databases">
        <title>Methanogenic archaea and the global carbon cycle.</title>
        <authorList>
            <person name="Henriksen J.R."/>
            <person name="Luke J."/>
            <person name="Reinhart S."/>
            <person name="Benedict M.N."/>
            <person name="Youngblut N.D."/>
            <person name="Metcalf M.E."/>
            <person name="Whitaker R.J."/>
            <person name="Metcalf W.W."/>
        </authorList>
    </citation>
    <scope>NUCLEOTIDE SEQUENCE [LARGE SCALE GENOMIC DNA]</scope>
    <source>
        <strain evidence="2 3">Wiesmoor</strain>
    </source>
</reference>
<evidence type="ECO:0000313" key="2">
    <source>
        <dbReference type="EMBL" id="AKB49443.1"/>
    </source>
</evidence>
<gene>
    <name evidence="2" type="ORF">MSBRW_0190</name>
</gene>
<dbReference type="EMBL" id="CP009526">
    <property type="protein sequence ID" value="AKB49443.1"/>
    <property type="molecule type" value="Genomic_DNA"/>
</dbReference>
<keyword evidence="1" id="KW-1133">Transmembrane helix</keyword>
<dbReference type="HOGENOM" id="CLU_173766_0_0_2"/>
<name>A0A0E3QIA8_METBA</name>
<proteinExistence type="predicted"/>
<accession>A0A0E3QIA8</accession>
<sequence length="89" mass="10221">MISSVFLIAGHWYLWLMIIIAGVLALLVLWHAKNFAYLCPGCGEVFKVSTLEDFISPNGENKKYLRCPRCGKRAWADILRIKEKTVHKK</sequence>
<protein>
    <submittedName>
        <fullName evidence="2">Uncharacterized protein</fullName>
    </submittedName>
</protein>
<dbReference type="Gene3D" id="2.20.28.30">
    <property type="entry name" value="RNA polymerase ii, chain L"/>
    <property type="match status" value="1"/>
</dbReference>
<organism evidence="2 3">
    <name type="scientific">Methanosarcina barkeri str. Wiesmoor</name>
    <dbReference type="NCBI Taxonomy" id="1434109"/>
    <lineage>
        <taxon>Archaea</taxon>
        <taxon>Methanobacteriati</taxon>
        <taxon>Methanobacteriota</taxon>
        <taxon>Stenosarchaea group</taxon>
        <taxon>Methanomicrobia</taxon>
        <taxon>Methanosarcinales</taxon>
        <taxon>Methanosarcinaceae</taxon>
        <taxon>Methanosarcina</taxon>
    </lineage>
</organism>
<evidence type="ECO:0000313" key="3">
    <source>
        <dbReference type="Proteomes" id="UP000033038"/>
    </source>
</evidence>
<dbReference type="KEGG" id="mbw:MSBRW_0190"/>
<dbReference type="Proteomes" id="UP000033038">
    <property type="component" value="Chromosome"/>
</dbReference>
<keyword evidence="1" id="KW-0472">Membrane</keyword>
<dbReference type="AlphaFoldDB" id="A0A0E3QIA8"/>
<dbReference type="PATRIC" id="fig|1434109.4.peg.209"/>
<evidence type="ECO:0000256" key="1">
    <source>
        <dbReference type="SAM" id="Phobius"/>
    </source>
</evidence>
<feature type="transmembrane region" description="Helical" evidence="1">
    <location>
        <begin position="12"/>
        <end position="30"/>
    </location>
</feature>